<keyword evidence="2" id="KW-1185">Reference proteome</keyword>
<comment type="caution">
    <text evidence="1">The sequence shown here is derived from an EMBL/GenBank/DDBJ whole genome shotgun (WGS) entry which is preliminary data.</text>
</comment>
<evidence type="ECO:0000313" key="1">
    <source>
        <dbReference type="EMBL" id="CAA9202990.1"/>
    </source>
</evidence>
<evidence type="ECO:0000313" key="2">
    <source>
        <dbReference type="Proteomes" id="UP000474567"/>
    </source>
</evidence>
<accession>A0ABN7EQV1</accession>
<name>A0ABN7EQV1_9FLAO</name>
<sequence>MEMASTISALERTSDILSVCHIKTYSFYRESRSKCLHKPRPKVTPSNSPLWQLATRSQIHNRSAFDHYQNEKYANNKTNKRSIKLIKKSNTTFYIQQNPLKF</sequence>
<dbReference type="EMBL" id="CADCST010000156">
    <property type="protein sequence ID" value="CAA9202990.1"/>
    <property type="molecule type" value="Genomic_DNA"/>
</dbReference>
<organism evidence="1 2">
    <name type="scientific">Flavobacterium collinsii</name>
    <dbReference type="NCBI Taxonomy" id="1114861"/>
    <lineage>
        <taxon>Bacteria</taxon>
        <taxon>Pseudomonadati</taxon>
        <taxon>Bacteroidota</taxon>
        <taxon>Flavobacteriia</taxon>
        <taxon>Flavobacteriales</taxon>
        <taxon>Flavobacteriaceae</taxon>
        <taxon>Flavobacterium</taxon>
    </lineage>
</organism>
<protein>
    <submittedName>
        <fullName evidence="1">Uncharacterized protein</fullName>
    </submittedName>
</protein>
<reference evidence="1 2" key="1">
    <citation type="submission" date="2020-02" db="EMBL/GenBank/DDBJ databases">
        <authorList>
            <person name="Criscuolo A."/>
        </authorList>
    </citation>
    <scope>NUCLEOTIDE SEQUENCE [LARGE SCALE GENOMIC DNA]</scope>
    <source>
        <strain evidence="1">CECT7796</strain>
    </source>
</reference>
<dbReference type="Proteomes" id="UP000474567">
    <property type="component" value="Unassembled WGS sequence"/>
</dbReference>
<proteinExistence type="predicted"/>
<gene>
    <name evidence="1" type="ORF">FLACOL7796_04549</name>
</gene>